<proteinExistence type="inferred from homology"/>
<dbReference type="Gene3D" id="3.40.30.10">
    <property type="entry name" value="Glutaredoxin"/>
    <property type="match status" value="1"/>
</dbReference>
<keyword evidence="7" id="KW-1185">Reference proteome</keyword>
<evidence type="ECO:0000313" key="6">
    <source>
        <dbReference type="EMBL" id="SPJ31837.1"/>
    </source>
</evidence>
<dbReference type="PANTHER" id="PTHR10681">
    <property type="entry name" value="THIOREDOXIN PEROXIDASE"/>
    <property type="match status" value="1"/>
</dbReference>
<dbReference type="EMBL" id="BX908798">
    <property type="protein sequence ID" value="SPJ31837.1"/>
    <property type="molecule type" value="Genomic_DNA"/>
</dbReference>
<accession>A0A2P9HAT0</accession>
<dbReference type="InterPro" id="IPR036249">
    <property type="entry name" value="Thioredoxin-like_sf"/>
</dbReference>
<dbReference type="OrthoDB" id="9812811at2"/>
<organism evidence="6 7">
    <name type="scientific">Protochlamydia amoebophila (strain UWE25)</name>
    <dbReference type="NCBI Taxonomy" id="264201"/>
    <lineage>
        <taxon>Bacteria</taxon>
        <taxon>Pseudomonadati</taxon>
        <taxon>Chlamydiota</taxon>
        <taxon>Chlamydiia</taxon>
        <taxon>Parachlamydiales</taxon>
        <taxon>Parachlamydiaceae</taxon>
        <taxon>Candidatus Protochlamydia</taxon>
    </lineage>
</organism>
<dbReference type="Proteomes" id="UP000000529">
    <property type="component" value="Chromosome"/>
</dbReference>
<comment type="similarity">
    <text evidence="1">Belongs to the peroxiredoxin family. AhpC/Prx1 subfamily.</text>
</comment>
<gene>
    <name evidence="6" type="ORF">PC_RS06420</name>
</gene>
<name>A0A2P9HAT0_PARUW</name>
<dbReference type="GO" id="GO:0006979">
    <property type="term" value="P:response to oxidative stress"/>
    <property type="evidence" value="ECO:0007669"/>
    <property type="project" value="TreeGrafter"/>
</dbReference>
<reference evidence="6 7" key="1">
    <citation type="journal article" date="2004" name="Science">
        <title>Illuminating the evolutionary history of chlamydiae.</title>
        <authorList>
            <person name="Horn M."/>
            <person name="Collingro A."/>
            <person name="Schmitz-Esser S."/>
            <person name="Beier C.L."/>
            <person name="Purkhold U."/>
            <person name="Fartmann B."/>
            <person name="Brandt P."/>
            <person name="Nyakatura G.J."/>
            <person name="Droege M."/>
            <person name="Frishman D."/>
            <person name="Rattei T."/>
            <person name="Mewes H."/>
            <person name="Wagner M."/>
        </authorList>
    </citation>
    <scope>NUCLEOTIDE SEQUENCE [LARGE SCALE GENOMIC DNA]</scope>
    <source>
        <strain evidence="6 7">UWE25</strain>
    </source>
</reference>
<evidence type="ECO:0000256" key="3">
    <source>
        <dbReference type="ARBA" id="ARBA00032824"/>
    </source>
</evidence>
<dbReference type="Pfam" id="PF00578">
    <property type="entry name" value="AhpC-TSA"/>
    <property type="match status" value="1"/>
</dbReference>
<dbReference type="InterPro" id="IPR050217">
    <property type="entry name" value="Peroxiredoxin"/>
</dbReference>
<protein>
    <recommendedName>
        <fullName evidence="3">Thioredoxin peroxidase</fullName>
    </recommendedName>
</protein>
<comment type="function">
    <text evidence="4">Thiol-specific peroxidase that catalyzes the reduction of hydrogen peroxide and organic hydroperoxides to water and alcohols, respectively. Plays a role in cell protection against oxidative stress by detoxifying peroxides.</text>
</comment>
<evidence type="ECO:0000259" key="5">
    <source>
        <dbReference type="Pfam" id="PF00578"/>
    </source>
</evidence>
<evidence type="ECO:0000256" key="4">
    <source>
        <dbReference type="ARBA" id="ARBA00037420"/>
    </source>
</evidence>
<dbReference type="GO" id="GO:0008379">
    <property type="term" value="F:thioredoxin peroxidase activity"/>
    <property type="evidence" value="ECO:0007669"/>
    <property type="project" value="TreeGrafter"/>
</dbReference>
<evidence type="ECO:0000313" key="7">
    <source>
        <dbReference type="Proteomes" id="UP000000529"/>
    </source>
</evidence>
<dbReference type="AlphaFoldDB" id="A0A2P9HAT0"/>
<evidence type="ECO:0000256" key="2">
    <source>
        <dbReference type="ARBA" id="ARBA00023002"/>
    </source>
</evidence>
<dbReference type="KEGG" id="pcu:PC_RS06420"/>
<feature type="domain" description="Alkyl hydroperoxide reductase subunit C/ Thiol specific antioxidant" evidence="5">
    <location>
        <begin position="11"/>
        <end position="102"/>
    </location>
</feature>
<dbReference type="STRING" id="264201.pc1334"/>
<sequence length="103" mass="11935">MCRKLLKSLPFIPLIEVLLCNNQLTLYNEVIEKFKRFKAQFVEISVAEICSHLAFFHQKKLGFPLLSDFEPKKEIFKAYGVFRNEEGVSKRALFVINGKGIIL</sequence>
<dbReference type="InterPro" id="IPR000866">
    <property type="entry name" value="AhpC/TSA"/>
</dbReference>
<dbReference type="GO" id="GO:0005829">
    <property type="term" value="C:cytosol"/>
    <property type="evidence" value="ECO:0007669"/>
    <property type="project" value="TreeGrafter"/>
</dbReference>
<evidence type="ECO:0000256" key="1">
    <source>
        <dbReference type="ARBA" id="ARBA00009796"/>
    </source>
</evidence>
<keyword evidence="2" id="KW-0560">Oxidoreductase</keyword>
<dbReference type="GO" id="GO:0045454">
    <property type="term" value="P:cell redox homeostasis"/>
    <property type="evidence" value="ECO:0007669"/>
    <property type="project" value="TreeGrafter"/>
</dbReference>
<dbReference type="GO" id="GO:0033554">
    <property type="term" value="P:cellular response to stress"/>
    <property type="evidence" value="ECO:0007669"/>
    <property type="project" value="TreeGrafter"/>
</dbReference>
<dbReference type="PANTHER" id="PTHR10681:SF128">
    <property type="entry name" value="THIOREDOXIN-DEPENDENT PEROXIDE REDUCTASE, MITOCHONDRIAL"/>
    <property type="match status" value="1"/>
</dbReference>
<dbReference type="GO" id="GO:0042744">
    <property type="term" value="P:hydrogen peroxide catabolic process"/>
    <property type="evidence" value="ECO:0007669"/>
    <property type="project" value="TreeGrafter"/>
</dbReference>
<dbReference type="SUPFAM" id="SSF52833">
    <property type="entry name" value="Thioredoxin-like"/>
    <property type="match status" value="1"/>
</dbReference>